<proteinExistence type="inferred from homology"/>
<comment type="subcellular location">
    <subcellularLocation>
        <location evidence="9">Cell membrane</location>
        <topology evidence="9">Single-pass membrane protein</topology>
    </subcellularLocation>
    <subcellularLocation>
        <location evidence="1">Membrane</location>
    </subcellularLocation>
</comment>
<keyword evidence="4 9" id="KW-0812">Transmembrane</keyword>
<comment type="function">
    <text evidence="9">Essential subunit of the Sec protein translocation channel SecYEG. Clamps together the 2 halves of SecY. May contact the channel plug during translocation.</text>
</comment>
<dbReference type="AlphaFoldDB" id="A0A9D1KPM4"/>
<keyword evidence="2 9" id="KW-0813">Transport</keyword>
<dbReference type="Pfam" id="PF00584">
    <property type="entry name" value="SecE"/>
    <property type="match status" value="1"/>
</dbReference>
<dbReference type="GO" id="GO:0065002">
    <property type="term" value="P:intracellular protein transmembrane transport"/>
    <property type="evidence" value="ECO:0007669"/>
    <property type="project" value="UniProtKB-UniRule"/>
</dbReference>
<keyword evidence="8 9" id="KW-0472">Membrane</keyword>
<name>A0A9D1KPM4_9FIRM</name>
<dbReference type="EMBL" id="DVLU01000075">
    <property type="protein sequence ID" value="HIT85758.1"/>
    <property type="molecule type" value="Genomic_DNA"/>
</dbReference>
<gene>
    <name evidence="9 10" type="primary">secE</name>
    <name evidence="10" type="ORF">IAA60_07640</name>
</gene>
<dbReference type="GO" id="GO:0009306">
    <property type="term" value="P:protein secretion"/>
    <property type="evidence" value="ECO:0007669"/>
    <property type="project" value="UniProtKB-UniRule"/>
</dbReference>
<dbReference type="HAMAP" id="MF_00422">
    <property type="entry name" value="SecE"/>
    <property type="match status" value="1"/>
</dbReference>
<dbReference type="GO" id="GO:0006605">
    <property type="term" value="P:protein targeting"/>
    <property type="evidence" value="ECO:0007669"/>
    <property type="project" value="UniProtKB-UniRule"/>
</dbReference>
<evidence type="ECO:0000256" key="3">
    <source>
        <dbReference type="ARBA" id="ARBA00022475"/>
    </source>
</evidence>
<evidence type="ECO:0000256" key="6">
    <source>
        <dbReference type="ARBA" id="ARBA00022989"/>
    </source>
</evidence>
<protein>
    <recommendedName>
        <fullName evidence="9">Protein translocase subunit SecE</fullName>
    </recommendedName>
</protein>
<evidence type="ECO:0000256" key="5">
    <source>
        <dbReference type="ARBA" id="ARBA00022927"/>
    </source>
</evidence>
<keyword evidence="7 9" id="KW-0811">Translocation</keyword>
<dbReference type="PANTHER" id="PTHR33910:SF1">
    <property type="entry name" value="PROTEIN TRANSLOCASE SUBUNIT SECE"/>
    <property type="match status" value="1"/>
</dbReference>
<dbReference type="Gene3D" id="1.20.5.1030">
    <property type="entry name" value="Preprotein translocase secy subunit"/>
    <property type="match status" value="1"/>
</dbReference>
<dbReference type="PANTHER" id="PTHR33910">
    <property type="entry name" value="PROTEIN TRANSLOCASE SUBUNIT SECE"/>
    <property type="match status" value="1"/>
</dbReference>
<keyword evidence="6 9" id="KW-1133">Transmembrane helix</keyword>
<reference evidence="10" key="2">
    <citation type="journal article" date="2021" name="PeerJ">
        <title>Extensive microbial diversity within the chicken gut microbiome revealed by metagenomics and culture.</title>
        <authorList>
            <person name="Gilroy R."/>
            <person name="Ravi A."/>
            <person name="Getino M."/>
            <person name="Pursley I."/>
            <person name="Horton D.L."/>
            <person name="Alikhan N.F."/>
            <person name="Baker D."/>
            <person name="Gharbi K."/>
            <person name="Hall N."/>
            <person name="Watson M."/>
            <person name="Adriaenssens E.M."/>
            <person name="Foster-Nyarko E."/>
            <person name="Jarju S."/>
            <person name="Secka A."/>
            <person name="Antonio M."/>
            <person name="Oren A."/>
            <person name="Chaudhuri R.R."/>
            <person name="La Ragione R."/>
            <person name="Hildebrand F."/>
            <person name="Pallen M.J."/>
        </authorList>
    </citation>
    <scope>NUCLEOTIDE SEQUENCE</scope>
    <source>
        <strain evidence="10">CHK181-108</strain>
    </source>
</reference>
<evidence type="ECO:0000313" key="10">
    <source>
        <dbReference type="EMBL" id="HIT85758.1"/>
    </source>
</evidence>
<organism evidence="10 11">
    <name type="scientific">Candidatus Ornithomonoglobus intestinigallinarum</name>
    <dbReference type="NCBI Taxonomy" id="2840894"/>
    <lineage>
        <taxon>Bacteria</taxon>
        <taxon>Bacillati</taxon>
        <taxon>Bacillota</taxon>
        <taxon>Clostridia</taxon>
        <taxon>Candidatus Ornithomonoglobus</taxon>
    </lineage>
</organism>
<keyword evidence="5 9" id="KW-0653">Protein transport</keyword>
<dbReference type="Proteomes" id="UP000824165">
    <property type="component" value="Unassembled WGS sequence"/>
</dbReference>
<dbReference type="InterPro" id="IPR001901">
    <property type="entry name" value="Translocase_SecE/Sec61-g"/>
</dbReference>
<dbReference type="PROSITE" id="PS01067">
    <property type="entry name" value="SECE_SEC61G"/>
    <property type="match status" value="1"/>
</dbReference>
<evidence type="ECO:0000256" key="4">
    <source>
        <dbReference type="ARBA" id="ARBA00022692"/>
    </source>
</evidence>
<dbReference type="GO" id="GO:0008320">
    <property type="term" value="F:protein transmembrane transporter activity"/>
    <property type="evidence" value="ECO:0007669"/>
    <property type="project" value="UniProtKB-UniRule"/>
</dbReference>
<dbReference type="InterPro" id="IPR038379">
    <property type="entry name" value="SecE_sf"/>
</dbReference>
<evidence type="ECO:0000313" key="11">
    <source>
        <dbReference type="Proteomes" id="UP000824165"/>
    </source>
</evidence>
<evidence type="ECO:0000256" key="1">
    <source>
        <dbReference type="ARBA" id="ARBA00004370"/>
    </source>
</evidence>
<dbReference type="InterPro" id="IPR005807">
    <property type="entry name" value="SecE_bac"/>
</dbReference>
<comment type="subunit">
    <text evidence="9">Component of the Sec protein translocase complex. Heterotrimer consisting of SecY, SecE and SecG subunits. The heterotrimers can form oligomers, although 1 heterotrimer is thought to be able to translocate proteins. Interacts with the ribosome. Interacts with SecDF, and other proteins may be involved. Interacts with SecA.</text>
</comment>
<evidence type="ECO:0000256" key="8">
    <source>
        <dbReference type="ARBA" id="ARBA00023136"/>
    </source>
</evidence>
<evidence type="ECO:0000256" key="9">
    <source>
        <dbReference type="HAMAP-Rule" id="MF_00422"/>
    </source>
</evidence>
<evidence type="ECO:0000256" key="2">
    <source>
        <dbReference type="ARBA" id="ARBA00022448"/>
    </source>
</evidence>
<accession>A0A9D1KPM4</accession>
<comment type="caution">
    <text evidence="10">The sequence shown here is derived from an EMBL/GenBank/DDBJ whole genome shotgun (WGS) entry which is preliminary data.</text>
</comment>
<sequence>MADANVTKKKGNKVLRFLKDCKAEVKKVTWPDRKQLIHNTGIILVFIAIVTVVLSLLDAGFAKLFQLLTNLL</sequence>
<reference evidence="10" key="1">
    <citation type="submission" date="2020-10" db="EMBL/GenBank/DDBJ databases">
        <authorList>
            <person name="Gilroy R."/>
        </authorList>
    </citation>
    <scope>NUCLEOTIDE SEQUENCE</scope>
    <source>
        <strain evidence="10">CHK181-108</strain>
    </source>
</reference>
<dbReference type="GO" id="GO:0005886">
    <property type="term" value="C:plasma membrane"/>
    <property type="evidence" value="ECO:0007669"/>
    <property type="project" value="UniProtKB-SubCell"/>
</dbReference>
<dbReference type="NCBIfam" id="TIGR00964">
    <property type="entry name" value="secE_bact"/>
    <property type="match status" value="1"/>
</dbReference>
<comment type="similarity">
    <text evidence="9">Belongs to the SecE/SEC61-gamma family.</text>
</comment>
<evidence type="ECO:0000256" key="7">
    <source>
        <dbReference type="ARBA" id="ARBA00023010"/>
    </source>
</evidence>
<dbReference type="GO" id="GO:0043952">
    <property type="term" value="P:protein transport by the Sec complex"/>
    <property type="evidence" value="ECO:0007669"/>
    <property type="project" value="UniProtKB-UniRule"/>
</dbReference>
<keyword evidence="3 9" id="KW-1003">Cell membrane</keyword>
<feature type="transmembrane region" description="Helical" evidence="9">
    <location>
        <begin position="36"/>
        <end position="57"/>
    </location>
</feature>